<evidence type="ECO:0000313" key="3">
    <source>
        <dbReference type="Proteomes" id="UP000076154"/>
    </source>
</evidence>
<keyword evidence="3" id="KW-1185">Reference proteome</keyword>
<dbReference type="AlphaFoldDB" id="A0A369JQH2"/>
<reference evidence="2" key="1">
    <citation type="submission" date="2018-04" db="EMBL/GenBank/DDBJ databases">
        <title>Whole genome sequencing of Hypsizygus marmoreus.</title>
        <authorList>
            <person name="Choi I.-G."/>
            <person name="Min B."/>
            <person name="Kim J.-G."/>
            <person name="Kim S."/>
            <person name="Oh Y.-L."/>
            <person name="Kong W.-S."/>
            <person name="Park H."/>
            <person name="Jeong J."/>
            <person name="Song E.-S."/>
        </authorList>
    </citation>
    <scope>NUCLEOTIDE SEQUENCE [LARGE SCALE GENOMIC DNA]</scope>
    <source>
        <strain evidence="2">51987-8</strain>
    </source>
</reference>
<dbReference type="Proteomes" id="UP000076154">
    <property type="component" value="Unassembled WGS sequence"/>
</dbReference>
<feature type="region of interest" description="Disordered" evidence="1">
    <location>
        <begin position="84"/>
        <end position="109"/>
    </location>
</feature>
<evidence type="ECO:0000313" key="2">
    <source>
        <dbReference type="EMBL" id="RDB21026.1"/>
    </source>
</evidence>
<feature type="compositionally biased region" description="Gly residues" evidence="1">
    <location>
        <begin position="97"/>
        <end position="109"/>
    </location>
</feature>
<proteinExistence type="predicted"/>
<dbReference type="EMBL" id="LUEZ02000055">
    <property type="protein sequence ID" value="RDB21026.1"/>
    <property type="molecule type" value="Genomic_DNA"/>
</dbReference>
<accession>A0A369JQH2</accession>
<comment type="caution">
    <text evidence="2">The sequence shown here is derived from an EMBL/GenBank/DDBJ whole genome shotgun (WGS) entry which is preliminary data.</text>
</comment>
<organism evidence="2 3">
    <name type="scientific">Hypsizygus marmoreus</name>
    <name type="common">White beech mushroom</name>
    <name type="synonym">Agaricus marmoreus</name>
    <dbReference type="NCBI Taxonomy" id="39966"/>
    <lineage>
        <taxon>Eukaryota</taxon>
        <taxon>Fungi</taxon>
        <taxon>Dikarya</taxon>
        <taxon>Basidiomycota</taxon>
        <taxon>Agaricomycotina</taxon>
        <taxon>Agaricomycetes</taxon>
        <taxon>Agaricomycetidae</taxon>
        <taxon>Agaricales</taxon>
        <taxon>Tricholomatineae</taxon>
        <taxon>Lyophyllaceae</taxon>
        <taxon>Hypsizygus</taxon>
    </lineage>
</organism>
<gene>
    <name evidence="2" type="ORF">Hypma_011397</name>
</gene>
<name>A0A369JQH2_HYPMA</name>
<sequence>MRPPVAGPSEFLGEIDVWRKHQRQTREIEPGVDSLSLPPHLFFIAMSSRQGGKLKPLKAPKKEKKDETEDEIAFKEKKKAEAEAMKAARERAMKGGPMVGGGIKKSGKK</sequence>
<dbReference type="PANTHER" id="PTHR28632">
    <property type="entry name" value="TRANSLATION MACHINERY-ASSOCIATED PROTEIN 7"/>
    <property type="match status" value="1"/>
</dbReference>
<protein>
    <submittedName>
        <fullName evidence="2">Translation machinery-associated protein 7</fullName>
    </submittedName>
</protein>
<dbReference type="InterPro" id="IPR015157">
    <property type="entry name" value="TMA7"/>
</dbReference>
<feature type="compositionally biased region" description="Basic and acidic residues" evidence="1">
    <location>
        <begin position="63"/>
        <end position="72"/>
    </location>
</feature>
<feature type="compositionally biased region" description="Basic and acidic residues" evidence="1">
    <location>
        <begin position="84"/>
        <end position="93"/>
    </location>
</feature>
<dbReference type="InParanoid" id="A0A369JQH2"/>
<feature type="region of interest" description="Disordered" evidence="1">
    <location>
        <begin position="53"/>
        <end position="72"/>
    </location>
</feature>
<evidence type="ECO:0000256" key="1">
    <source>
        <dbReference type="SAM" id="MobiDB-lite"/>
    </source>
</evidence>
<dbReference type="STRING" id="39966.A0A369JQH2"/>
<dbReference type="Pfam" id="PF09072">
    <property type="entry name" value="TMA7"/>
    <property type="match status" value="1"/>
</dbReference>